<evidence type="ECO:0000256" key="1">
    <source>
        <dbReference type="SAM" id="Phobius"/>
    </source>
</evidence>
<dbReference type="RefSeq" id="WP_228015593.1">
    <property type="nucleotide sequence ID" value="NZ_JADEXP010000027.1"/>
</dbReference>
<name>A0A928WZB1_LEPEC</name>
<feature type="transmembrane region" description="Helical" evidence="1">
    <location>
        <begin position="21"/>
        <end position="40"/>
    </location>
</feature>
<proteinExistence type="predicted"/>
<keyword evidence="3" id="KW-1185">Reference proteome</keyword>
<sequence>MASGDKSSSSEQRWVEQALGAFVRWAPLGGSGGAFVHFLWQQEWGMSIVMFPVTAVTGIWAAYIESFLARLRERFSERGSKDADALVDGLDRLDQVFRWQLSGFDGKYLKRMKAACLY</sequence>
<organism evidence="2 3">
    <name type="scientific">Leptolyngbya cf. ectocarpi LEGE 11479</name>
    <dbReference type="NCBI Taxonomy" id="1828722"/>
    <lineage>
        <taxon>Bacteria</taxon>
        <taxon>Bacillati</taxon>
        <taxon>Cyanobacteriota</taxon>
        <taxon>Cyanophyceae</taxon>
        <taxon>Leptolyngbyales</taxon>
        <taxon>Leptolyngbyaceae</taxon>
        <taxon>Leptolyngbya group</taxon>
        <taxon>Leptolyngbya</taxon>
    </lineage>
</organism>
<comment type="caution">
    <text evidence="2">The sequence shown here is derived from an EMBL/GenBank/DDBJ whole genome shotgun (WGS) entry which is preliminary data.</text>
</comment>
<dbReference type="Proteomes" id="UP000615026">
    <property type="component" value="Unassembled WGS sequence"/>
</dbReference>
<evidence type="ECO:0000313" key="3">
    <source>
        <dbReference type="Proteomes" id="UP000615026"/>
    </source>
</evidence>
<dbReference type="AlphaFoldDB" id="A0A928WZB1"/>
<feature type="transmembrane region" description="Helical" evidence="1">
    <location>
        <begin position="46"/>
        <end position="68"/>
    </location>
</feature>
<evidence type="ECO:0000313" key="2">
    <source>
        <dbReference type="EMBL" id="MBE9066082.1"/>
    </source>
</evidence>
<keyword evidence="1" id="KW-0472">Membrane</keyword>
<reference evidence="2" key="1">
    <citation type="submission" date="2020-10" db="EMBL/GenBank/DDBJ databases">
        <authorList>
            <person name="Castelo-Branco R."/>
            <person name="Eusebio N."/>
            <person name="Adriana R."/>
            <person name="Vieira A."/>
            <person name="Brugerolle De Fraissinette N."/>
            <person name="Rezende De Castro R."/>
            <person name="Schneider M.P."/>
            <person name="Vasconcelos V."/>
            <person name="Leao P.N."/>
        </authorList>
    </citation>
    <scope>NUCLEOTIDE SEQUENCE</scope>
    <source>
        <strain evidence="2">LEGE 11479</strain>
    </source>
</reference>
<protein>
    <submittedName>
        <fullName evidence="2">GUN4 domain-containing protein</fullName>
    </submittedName>
</protein>
<dbReference type="EMBL" id="JADEXP010000027">
    <property type="protein sequence ID" value="MBE9066082.1"/>
    <property type="molecule type" value="Genomic_DNA"/>
</dbReference>
<keyword evidence="1" id="KW-1133">Transmembrane helix</keyword>
<gene>
    <name evidence="2" type="ORF">IQ260_05400</name>
</gene>
<accession>A0A928WZB1</accession>
<feature type="non-terminal residue" evidence="2">
    <location>
        <position position="118"/>
    </location>
</feature>
<keyword evidence="1" id="KW-0812">Transmembrane</keyword>